<dbReference type="EMBL" id="JAEPRD010000050">
    <property type="protein sequence ID" value="KAG2203650.1"/>
    <property type="molecule type" value="Genomic_DNA"/>
</dbReference>
<comment type="caution">
    <text evidence="2">The sequence shown here is derived from an EMBL/GenBank/DDBJ whole genome shotgun (WGS) entry which is preliminary data.</text>
</comment>
<evidence type="ECO:0000313" key="3">
    <source>
        <dbReference type="Proteomes" id="UP000603453"/>
    </source>
</evidence>
<protein>
    <submittedName>
        <fullName evidence="2">Uncharacterized protein</fullName>
    </submittedName>
</protein>
<evidence type="ECO:0000313" key="2">
    <source>
        <dbReference type="EMBL" id="KAG2203650.1"/>
    </source>
</evidence>
<dbReference type="Proteomes" id="UP000603453">
    <property type="component" value="Unassembled WGS sequence"/>
</dbReference>
<organism evidence="2 3">
    <name type="scientific">Mucor saturninus</name>
    <dbReference type="NCBI Taxonomy" id="64648"/>
    <lineage>
        <taxon>Eukaryota</taxon>
        <taxon>Fungi</taxon>
        <taxon>Fungi incertae sedis</taxon>
        <taxon>Mucoromycota</taxon>
        <taxon>Mucoromycotina</taxon>
        <taxon>Mucoromycetes</taxon>
        <taxon>Mucorales</taxon>
        <taxon>Mucorineae</taxon>
        <taxon>Mucoraceae</taxon>
        <taxon>Mucor</taxon>
    </lineage>
</organism>
<reference evidence="2" key="1">
    <citation type="submission" date="2020-12" db="EMBL/GenBank/DDBJ databases">
        <title>Metabolic potential, ecology and presence of endohyphal bacteria is reflected in genomic diversity of Mucoromycotina.</title>
        <authorList>
            <person name="Muszewska A."/>
            <person name="Okrasinska A."/>
            <person name="Steczkiewicz K."/>
            <person name="Drgas O."/>
            <person name="Orlowska M."/>
            <person name="Perlinska-Lenart U."/>
            <person name="Aleksandrzak-Piekarczyk T."/>
            <person name="Szatraj K."/>
            <person name="Zielenkiewicz U."/>
            <person name="Pilsyk S."/>
            <person name="Malc E."/>
            <person name="Mieczkowski P."/>
            <person name="Kruszewska J.S."/>
            <person name="Biernat P."/>
            <person name="Pawlowska J."/>
        </authorList>
    </citation>
    <scope>NUCLEOTIDE SEQUENCE</scope>
    <source>
        <strain evidence="2">WA0000017839</strain>
    </source>
</reference>
<feature type="signal peptide" evidence="1">
    <location>
        <begin position="1"/>
        <end position="17"/>
    </location>
</feature>
<proteinExistence type="predicted"/>
<accession>A0A8H7R4C8</accession>
<dbReference type="AlphaFoldDB" id="A0A8H7R4C8"/>
<name>A0A8H7R4C8_9FUNG</name>
<feature type="chain" id="PRO_5034064935" evidence="1">
    <location>
        <begin position="18"/>
        <end position="174"/>
    </location>
</feature>
<sequence>MLKYITLLVLLATTVLADLVLKPTSETELSFCFECPGENNHCYLFSADKKQACLKESNGSTISDSCTSESTFFDYKNNNYTVKPEFVTGNCQIALGVPITGQGLSGEFCQATDNKLVELCLVHLEKNSASTPVIPSLESSSAPSINSIAASSATALEFFLPCVFLTLLAALSFI</sequence>
<gene>
    <name evidence="2" type="ORF">INT47_011744</name>
</gene>
<keyword evidence="3" id="KW-1185">Reference proteome</keyword>
<keyword evidence="1" id="KW-0732">Signal</keyword>
<evidence type="ECO:0000256" key="1">
    <source>
        <dbReference type="SAM" id="SignalP"/>
    </source>
</evidence>